<proteinExistence type="predicted"/>
<sequence>MGSLLTIIAAQNWQAGILKIAIPIGLSHQRFGAIVFALDRALGKASRQKVKKLVIEISIKFLINLQKAKSCFFMSLTKQWIKM</sequence>
<dbReference type="KEGG" id="kbs:EPA93_24475"/>
<evidence type="ECO:0000313" key="1">
    <source>
        <dbReference type="EMBL" id="QBD78966.1"/>
    </source>
</evidence>
<gene>
    <name evidence="1" type="ORF">EPA93_24475</name>
</gene>
<dbReference type="EMBL" id="CP035758">
    <property type="protein sequence ID" value="QBD78966.1"/>
    <property type="molecule type" value="Genomic_DNA"/>
</dbReference>
<name>A0A4P6JVH8_KTERU</name>
<evidence type="ECO:0000313" key="2">
    <source>
        <dbReference type="Proteomes" id="UP000290365"/>
    </source>
</evidence>
<protein>
    <submittedName>
        <fullName evidence="1">Uncharacterized protein</fullName>
    </submittedName>
</protein>
<keyword evidence="2" id="KW-1185">Reference proteome</keyword>
<reference evidence="1 2" key="1">
    <citation type="submission" date="2019-01" db="EMBL/GenBank/DDBJ databases">
        <title>Ktedonosporobacter rubrisoli SCAWS-G2.</title>
        <authorList>
            <person name="Huang Y."/>
            <person name="Yan B."/>
        </authorList>
    </citation>
    <scope>NUCLEOTIDE SEQUENCE [LARGE SCALE GENOMIC DNA]</scope>
    <source>
        <strain evidence="1 2">SCAWS-G2</strain>
    </source>
</reference>
<organism evidence="1 2">
    <name type="scientific">Ktedonosporobacter rubrisoli</name>
    <dbReference type="NCBI Taxonomy" id="2509675"/>
    <lineage>
        <taxon>Bacteria</taxon>
        <taxon>Bacillati</taxon>
        <taxon>Chloroflexota</taxon>
        <taxon>Ktedonobacteria</taxon>
        <taxon>Ktedonobacterales</taxon>
        <taxon>Ktedonosporobacteraceae</taxon>
        <taxon>Ktedonosporobacter</taxon>
    </lineage>
</organism>
<accession>A0A4P6JVH8</accession>
<dbReference type="AlphaFoldDB" id="A0A4P6JVH8"/>
<dbReference type="Proteomes" id="UP000290365">
    <property type="component" value="Chromosome"/>
</dbReference>
<dbReference type="RefSeq" id="WP_129890019.1">
    <property type="nucleotide sequence ID" value="NZ_CP035758.1"/>
</dbReference>